<protein>
    <submittedName>
        <fullName evidence="1">Uncharacterized protein</fullName>
    </submittedName>
</protein>
<dbReference type="AlphaFoldDB" id="A0A182JNA6"/>
<accession>A0A182JNA6</accession>
<sequence length="239" mass="27529">MILLRRGKAFFVRIFFYFLFLASVDGFLVEYQGMFASLGRNITFRTVQIRDAQRDTLSDISENALRAVATTSSIGRTRTMQALDFIEAFNGNLTAREETCLDEARAAQLMYAHLLGEDISRCNYVLHRSLAVSHWEEYFDALRAANQLAKDSIGTALVVVYTAPERSEQRQLLQHQWIRLQDAWLSVQNELRNIIDRKAADYVVAMEQLPLCLNQALFFFNYTIEFVKQALEECFRADA</sequence>
<proteinExistence type="predicted"/>
<dbReference type="EnsemblMetazoa" id="AATE021702-RA">
    <property type="protein sequence ID" value="AATE021702-PA.1"/>
    <property type="gene ID" value="AATE021702"/>
</dbReference>
<evidence type="ECO:0000313" key="1">
    <source>
        <dbReference type="EnsemblMetazoa" id="AATE021702-PA.1"/>
    </source>
</evidence>
<reference evidence="1" key="1">
    <citation type="submission" date="2022-08" db="UniProtKB">
        <authorList>
            <consortium name="EnsemblMetazoa"/>
        </authorList>
    </citation>
    <scope>IDENTIFICATION</scope>
    <source>
        <strain evidence="1">EBRO</strain>
    </source>
</reference>
<organism evidence="1">
    <name type="scientific">Anopheles atroparvus</name>
    <name type="common">European mosquito</name>
    <dbReference type="NCBI Taxonomy" id="41427"/>
    <lineage>
        <taxon>Eukaryota</taxon>
        <taxon>Metazoa</taxon>
        <taxon>Ecdysozoa</taxon>
        <taxon>Arthropoda</taxon>
        <taxon>Hexapoda</taxon>
        <taxon>Insecta</taxon>
        <taxon>Pterygota</taxon>
        <taxon>Neoptera</taxon>
        <taxon>Endopterygota</taxon>
        <taxon>Diptera</taxon>
        <taxon>Nematocera</taxon>
        <taxon>Culicoidea</taxon>
        <taxon>Culicidae</taxon>
        <taxon>Anophelinae</taxon>
        <taxon>Anopheles</taxon>
    </lineage>
</organism>
<name>A0A182JNA6_ANOAO</name>
<dbReference type="VEuPathDB" id="VectorBase:AATE021702"/>